<keyword evidence="3" id="KW-1185">Reference proteome</keyword>
<evidence type="ECO:0000259" key="1">
    <source>
        <dbReference type="Pfam" id="PF03872"/>
    </source>
</evidence>
<dbReference type="Proteomes" id="UP000516412">
    <property type="component" value="Chromosome"/>
</dbReference>
<dbReference type="Pfam" id="PF03872">
    <property type="entry name" value="RseA_N"/>
    <property type="match status" value="1"/>
</dbReference>
<dbReference type="GO" id="GO:0016989">
    <property type="term" value="F:sigma factor antagonist activity"/>
    <property type="evidence" value="ECO:0007669"/>
    <property type="project" value="InterPro"/>
</dbReference>
<dbReference type="Gene3D" id="1.10.10.880">
    <property type="entry name" value="Anti sigma-E protein RseA, N-terminal domain"/>
    <property type="match status" value="1"/>
</dbReference>
<evidence type="ECO:0000313" key="3">
    <source>
        <dbReference type="Proteomes" id="UP000516412"/>
    </source>
</evidence>
<protein>
    <submittedName>
        <fullName evidence="2">Anti sigma-E RseA N-terminal domain protein</fullName>
    </submittedName>
</protein>
<evidence type="ECO:0000313" key="2">
    <source>
        <dbReference type="EMBL" id="QNT57955.1"/>
    </source>
</evidence>
<dbReference type="RefSeq" id="WP_187000464.1">
    <property type="nucleotide sequence ID" value="NZ_CP060414.2"/>
</dbReference>
<gene>
    <name evidence="2" type="ORF">H7A79_2376</name>
</gene>
<reference evidence="2" key="1">
    <citation type="submission" date="2024-06" db="EMBL/GenBank/DDBJ databases">
        <title>Complete Genome Sequence of mouse commensal type strain Neisseria musculi.</title>
        <authorList>
            <person name="Thapa E."/>
            <person name="Aluvathingal J."/>
            <person name="Nadendla S."/>
            <person name="Mehta A."/>
            <person name="Tettelin H."/>
            <person name="Weyand N.J."/>
        </authorList>
    </citation>
    <scope>NUCLEOTIDE SEQUENCE</scope>
    <source>
        <strain evidence="2">NW831</strain>
    </source>
</reference>
<dbReference type="PANTHER" id="PTHR38104:SF1">
    <property type="entry name" value="ANTI-SIGMA-E FACTOR RSEA"/>
    <property type="match status" value="1"/>
</dbReference>
<name>A0A7H1M8J0_9NEIS</name>
<dbReference type="SUPFAM" id="SSF89069">
    <property type="entry name" value="N-terminal, cytoplasmic domain of anti-sigmaE factor RseA"/>
    <property type="match status" value="1"/>
</dbReference>
<feature type="domain" description="Anti sigma-E protein RseA N-terminal" evidence="1">
    <location>
        <begin position="8"/>
        <end position="54"/>
    </location>
</feature>
<proteinExistence type="predicted"/>
<dbReference type="AlphaFoldDB" id="A0A7H1M8J0"/>
<sequence>MNQNKDYEFVSAAMDDDGLSEEILDKLLSDSEARQKWREYHFIRDCLQCSKPAAREETVSVSRESITAVVQTVAVKQSGRSESRAVPPAANNHAFRGFAVAASVLAVAVGGWQFLPQSGSGGSAVAGKAAPSDRSEIVSVGGKAAPAKSDAVANAEAQGTVVPNAARANQAGAAEKQSAVRVEKLPEAGAASAAE</sequence>
<dbReference type="PANTHER" id="PTHR38104">
    <property type="match status" value="1"/>
</dbReference>
<organism evidence="2 3">
    <name type="scientific">Neisseria musculi</name>
    <dbReference type="NCBI Taxonomy" id="1815583"/>
    <lineage>
        <taxon>Bacteria</taxon>
        <taxon>Pseudomonadati</taxon>
        <taxon>Pseudomonadota</taxon>
        <taxon>Betaproteobacteria</taxon>
        <taxon>Neisseriales</taxon>
        <taxon>Neisseriaceae</taxon>
        <taxon>Neisseria</taxon>
    </lineage>
</organism>
<dbReference type="InterPro" id="IPR052383">
    <property type="entry name" value="Anti-sigma-E_RseA-like"/>
</dbReference>
<dbReference type="InterPro" id="IPR036147">
    <property type="entry name" value="Anti-sigma_E_RseA_N_sf"/>
</dbReference>
<dbReference type="KEGG" id="nmus:H7A79_2376"/>
<accession>A0A7H1M8J0</accession>
<dbReference type="CDD" id="cd16328">
    <property type="entry name" value="RseA_N"/>
    <property type="match status" value="1"/>
</dbReference>
<dbReference type="EMBL" id="CP060414">
    <property type="protein sequence ID" value="QNT57955.1"/>
    <property type="molecule type" value="Genomic_DNA"/>
</dbReference>
<dbReference type="InterPro" id="IPR005572">
    <property type="entry name" value="Anti-sigma_E_RseA_N"/>
</dbReference>